<proteinExistence type="predicted"/>
<protein>
    <submittedName>
        <fullName evidence="1">Uncharacterized protein</fullName>
    </submittedName>
</protein>
<accession>A0A806JZE6</accession>
<dbReference type="EMBL" id="JQ844200">
    <property type="protein sequence ID" value="AGS52528.1"/>
    <property type="molecule type" value="Genomic_DNA"/>
</dbReference>
<organism evidence="1">
    <name type="scientific">uncultured bacterium contig00005</name>
    <dbReference type="NCBI Taxonomy" id="1181497"/>
    <lineage>
        <taxon>Bacteria</taxon>
        <taxon>environmental samples</taxon>
    </lineage>
</organism>
<sequence length="40" mass="4341">MKSAVEGGIMGIDAAACWKERKKTCCRADARNPANTTKTR</sequence>
<name>A0A806JZE6_9BACT</name>
<reference evidence="1" key="1">
    <citation type="submission" date="2012-03" db="EMBL/GenBank/DDBJ databases">
        <title>Functional metagenomics reveals considerable lignocellulase gene clusters in the gut microbiome of a wood-feeding higher termite.</title>
        <authorList>
            <person name="Liu N."/>
        </authorList>
    </citation>
    <scope>NUCLEOTIDE SEQUENCE</scope>
</reference>
<dbReference type="AlphaFoldDB" id="A0A806JZE6"/>
<evidence type="ECO:0000313" key="1">
    <source>
        <dbReference type="EMBL" id="AGS52528.1"/>
    </source>
</evidence>